<dbReference type="OrthoDB" id="8226071at2"/>
<evidence type="ECO:0000313" key="2">
    <source>
        <dbReference type="EMBL" id="KRR28367.1"/>
    </source>
</evidence>
<sequence>MTTADFIAICFWPLVILFTVLLSTVREPVLQPTIGLLAVLLGISSLILWVAYGRSSIIAIIDWYLFVIVLGVGLVWWGGREWYLFRSIQGSALKACVAVLGGAAVVFFVGNILIKDFFQSPIVIEGRVQNLRTTGTRNTEYVADVAGHTVKVTMPVYERLKFLPVVRVEVGRGSNYVYTIEYLAN</sequence>
<dbReference type="Proteomes" id="UP000051660">
    <property type="component" value="Unassembled WGS sequence"/>
</dbReference>
<reference evidence="2 3" key="1">
    <citation type="submission" date="2014-03" db="EMBL/GenBank/DDBJ databases">
        <title>Bradyrhizobium valentinum sp. nov., isolated from effective nodules of Lupinus mariae-josephae, a lupine endemic of basic-lime soils in Eastern Spain.</title>
        <authorList>
            <person name="Duran D."/>
            <person name="Rey L."/>
            <person name="Navarro A."/>
            <person name="Busquets A."/>
            <person name="Imperial J."/>
            <person name="Ruiz-Argueso T."/>
        </authorList>
    </citation>
    <scope>NUCLEOTIDE SEQUENCE [LARGE SCALE GENOMIC DNA]</scope>
    <source>
        <strain evidence="2 3">CCBAU 23086</strain>
    </source>
</reference>
<dbReference type="EMBL" id="LLYB01000023">
    <property type="protein sequence ID" value="KRR28367.1"/>
    <property type="molecule type" value="Genomic_DNA"/>
</dbReference>
<protein>
    <recommendedName>
        <fullName evidence="4">DUF4131 domain-containing protein</fullName>
    </recommendedName>
</protein>
<accession>A0A0R3NDB9</accession>
<feature type="transmembrane region" description="Helical" evidence="1">
    <location>
        <begin position="32"/>
        <end position="51"/>
    </location>
</feature>
<keyword evidence="1" id="KW-1133">Transmembrane helix</keyword>
<dbReference type="RefSeq" id="WP_057855974.1">
    <property type="nucleotide sequence ID" value="NZ_LLYB01000023.1"/>
</dbReference>
<feature type="transmembrane region" description="Helical" evidence="1">
    <location>
        <begin position="57"/>
        <end position="79"/>
    </location>
</feature>
<evidence type="ECO:0000256" key="1">
    <source>
        <dbReference type="SAM" id="Phobius"/>
    </source>
</evidence>
<evidence type="ECO:0000313" key="3">
    <source>
        <dbReference type="Proteomes" id="UP000051660"/>
    </source>
</evidence>
<comment type="caution">
    <text evidence="2">The sequence shown here is derived from an EMBL/GenBank/DDBJ whole genome shotgun (WGS) entry which is preliminary data.</text>
</comment>
<keyword evidence="1" id="KW-0472">Membrane</keyword>
<gene>
    <name evidence="2" type="ORF">CQ14_40850</name>
</gene>
<proteinExistence type="predicted"/>
<evidence type="ECO:0008006" key="4">
    <source>
        <dbReference type="Google" id="ProtNLM"/>
    </source>
</evidence>
<feature type="transmembrane region" description="Helical" evidence="1">
    <location>
        <begin position="6"/>
        <end position="25"/>
    </location>
</feature>
<organism evidence="2 3">
    <name type="scientific">Bradyrhizobium lablabi</name>
    <dbReference type="NCBI Taxonomy" id="722472"/>
    <lineage>
        <taxon>Bacteria</taxon>
        <taxon>Pseudomonadati</taxon>
        <taxon>Pseudomonadota</taxon>
        <taxon>Alphaproteobacteria</taxon>
        <taxon>Hyphomicrobiales</taxon>
        <taxon>Nitrobacteraceae</taxon>
        <taxon>Bradyrhizobium</taxon>
    </lineage>
</organism>
<feature type="transmembrane region" description="Helical" evidence="1">
    <location>
        <begin position="91"/>
        <end position="114"/>
    </location>
</feature>
<keyword evidence="1" id="KW-0812">Transmembrane</keyword>
<name>A0A0R3NDB9_9BRAD</name>
<dbReference type="AlphaFoldDB" id="A0A0R3NDB9"/>